<organism evidence="9 10">
    <name type="scientific">Bifidobacterium erythrocebi</name>
    <dbReference type="NCBI Taxonomy" id="2675325"/>
    <lineage>
        <taxon>Bacteria</taxon>
        <taxon>Bacillati</taxon>
        <taxon>Actinomycetota</taxon>
        <taxon>Actinomycetes</taxon>
        <taxon>Bifidobacteriales</taxon>
        <taxon>Bifidobacteriaceae</taxon>
        <taxon>Bifidobacterium</taxon>
    </lineage>
</organism>
<keyword evidence="2" id="KW-0813">Transport</keyword>
<dbReference type="InterPro" id="IPR003838">
    <property type="entry name" value="ABC3_permease_C"/>
</dbReference>
<feature type="transmembrane region" description="Helical" evidence="7">
    <location>
        <begin position="366"/>
        <end position="391"/>
    </location>
</feature>
<evidence type="ECO:0000256" key="5">
    <source>
        <dbReference type="ARBA" id="ARBA00022989"/>
    </source>
</evidence>
<dbReference type="Proteomes" id="UP000529710">
    <property type="component" value="Unassembled WGS sequence"/>
</dbReference>
<comment type="subcellular location">
    <subcellularLocation>
        <location evidence="1">Cell membrane</location>
        <topology evidence="1">Multi-pass membrane protein</topology>
    </subcellularLocation>
</comment>
<evidence type="ECO:0000256" key="7">
    <source>
        <dbReference type="SAM" id="Phobius"/>
    </source>
</evidence>
<evidence type="ECO:0000256" key="4">
    <source>
        <dbReference type="ARBA" id="ARBA00022692"/>
    </source>
</evidence>
<evidence type="ECO:0000256" key="3">
    <source>
        <dbReference type="ARBA" id="ARBA00022475"/>
    </source>
</evidence>
<evidence type="ECO:0000313" key="9">
    <source>
        <dbReference type="EMBL" id="NMM96196.1"/>
    </source>
</evidence>
<sequence>MSMESHITLRSLPRENLKGKPLRTAALTIVVTLLSLALFAGSMLSMNLDNGMRSMERRLGADLMVVPQNSASQAEALLTSGSPGTFYFTRDVASAISKADGVAQSTEQVYISSLAASCCSSKLQIIGYDPATDFVIQPWLSSQFDGDVKDGQIVAGAGVNVSADGTIELYGRDWPVVAQLASTGTSLDNSVFVNRATVPQMVEASAQVSHRVMPAEYARKAVSAVLIKVADGYDPHMVARSITRLDSSYGKLGFVYPGGITASTKVSLGSLVGYTAIVVAVLWVMGVIVLLAVFFSSVNERKREFASLRIMGATRGMLRGVIVREALIVSLAGSVIGVALASLIVFPFSTLIGRQLQLPYLQAGPLVVIGMIALAVACSVAICVAASMLAMRRLARPEAYMTLREGQ</sequence>
<evidence type="ECO:0000259" key="8">
    <source>
        <dbReference type="Pfam" id="PF02687"/>
    </source>
</evidence>
<dbReference type="Pfam" id="PF02687">
    <property type="entry name" value="FtsX"/>
    <property type="match status" value="1"/>
</dbReference>
<dbReference type="EMBL" id="JAAIIF010000008">
    <property type="protein sequence ID" value="NMM96196.1"/>
    <property type="molecule type" value="Genomic_DNA"/>
</dbReference>
<reference evidence="9 10" key="1">
    <citation type="submission" date="2020-02" db="EMBL/GenBank/DDBJ databases">
        <title>Characterization of phylogenetic diversity of novel bifidobacterial species isolated in Czech ZOOs.</title>
        <authorList>
            <person name="Lugli G.A."/>
            <person name="Vera N.B."/>
            <person name="Ventura M."/>
        </authorList>
    </citation>
    <scope>NUCLEOTIDE SEQUENCE [LARGE SCALE GENOMIC DNA]</scope>
    <source>
        <strain evidence="9 10">DSM 109960</strain>
    </source>
</reference>
<dbReference type="GO" id="GO:0005886">
    <property type="term" value="C:plasma membrane"/>
    <property type="evidence" value="ECO:0007669"/>
    <property type="project" value="UniProtKB-SubCell"/>
</dbReference>
<keyword evidence="4 7" id="KW-0812">Transmembrane</keyword>
<gene>
    <name evidence="9" type="ORF">G1C98_0932</name>
</gene>
<evidence type="ECO:0000256" key="6">
    <source>
        <dbReference type="ARBA" id="ARBA00023136"/>
    </source>
</evidence>
<evidence type="ECO:0000313" key="10">
    <source>
        <dbReference type="Proteomes" id="UP000529710"/>
    </source>
</evidence>
<name>A0A7Y0HUI4_9BIFI</name>
<dbReference type="InterPro" id="IPR051125">
    <property type="entry name" value="ABC-4/HrtB_transporter"/>
</dbReference>
<feature type="transmembrane region" description="Helical" evidence="7">
    <location>
        <begin position="271"/>
        <end position="295"/>
    </location>
</feature>
<proteinExistence type="predicted"/>
<accession>A0A7Y0HUI4</accession>
<dbReference type="AlphaFoldDB" id="A0A7Y0HUI4"/>
<evidence type="ECO:0000256" key="2">
    <source>
        <dbReference type="ARBA" id="ARBA00022448"/>
    </source>
</evidence>
<keyword evidence="6 7" id="KW-0472">Membrane</keyword>
<feature type="domain" description="ABC3 transporter permease C-terminal" evidence="8">
    <location>
        <begin position="277"/>
        <end position="392"/>
    </location>
</feature>
<keyword evidence="3" id="KW-1003">Cell membrane</keyword>
<keyword evidence="5 7" id="KW-1133">Transmembrane helix</keyword>
<dbReference type="PANTHER" id="PTHR43738:SF1">
    <property type="entry name" value="HEMIN TRANSPORT SYSTEM PERMEASE PROTEIN HRTB-RELATED"/>
    <property type="match status" value="1"/>
</dbReference>
<comment type="caution">
    <text evidence="9">The sequence shown here is derived from an EMBL/GenBank/DDBJ whole genome shotgun (WGS) entry which is preliminary data.</text>
</comment>
<dbReference type="PANTHER" id="PTHR43738">
    <property type="entry name" value="ABC TRANSPORTER, MEMBRANE PROTEIN"/>
    <property type="match status" value="1"/>
</dbReference>
<protein>
    <submittedName>
        <fullName evidence="9">ABC transporter permease</fullName>
    </submittedName>
</protein>
<feature type="transmembrane region" description="Helical" evidence="7">
    <location>
        <begin position="21"/>
        <end position="44"/>
    </location>
</feature>
<feature type="transmembrane region" description="Helical" evidence="7">
    <location>
        <begin position="326"/>
        <end position="346"/>
    </location>
</feature>
<evidence type="ECO:0000256" key="1">
    <source>
        <dbReference type="ARBA" id="ARBA00004651"/>
    </source>
</evidence>
<keyword evidence="10" id="KW-1185">Reference proteome</keyword>